<evidence type="ECO:0000313" key="2">
    <source>
        <dbReference type="EMBL" id="KAK7571074.1"/>
    </source>
</evidence>
<dbReference type="EMBL" id="JBBCAQ010000041">
    <property type="protein sequence ID" value="KAK7571074.1"/>
    <property type="molecule type" value="Genomic_DNA"/>
</dbReference>
<evidence type="ECO:0000256" key="1">
    <source>
        <dbReference type="SAM" id="MobiDB-lite"/>
    </source>
</evidence>
<name>A0AAN9TGZ6_9HEMI</name>
<keyword evidence="3" id="KW-1185">Reference proteome</keyword>
<accession>A0AAN9TGZ6</accession>
<sequence length="82" mass="9216">MLNLIQCSYVSVSNEDGPNSVAERITDVIENRRSSYFHKFLYQQVNDGQYTHSEGAAAESAEQEEDEADPKTLGDERGVDEM</sequence>
<evidence type="ECO:0000313" key="3">
    <source>
        <dbReference type="Proteomes" id="UP001367676"/>
    </source>
</evidence>
<protein>
    <submittedName>
        <fullName evidence="2">Uncharacterized protein</fullName>
    </submittedName>
</protein>
<proteinExistence type="predicted"/>
<dbReference type="AlphaFoldDB" id="A0AAN9TGZ6"/>
<comment type="caution">
    <text evidence="2">The sequence shown here is derived from an EMBL/GenBank/DDBJ whole genome shotgun (WGS) entry which is preliminary data.</text>
</comment>
<organism evidence="2 3">
    <name type="scientific">Parthenolecanium corni</name>
    <dbReference type="NCBI Taxonomy" id="536013"/>
    <lineage>
        <taxon>Eukaryota</taxon>
        <taxon>Metazoa</taxon>
        <taxon>Ecdysozoa</taxon>
        <taxon>Arthropoda</taxon>
        <taxon>Hexapoda</taxon>
        <taxon>Insecta</taxon>
        <taxon>Pterygota</taxon>
        <taxon>Neoptera</taxon>
        <taxon>Paraneoptera</taxon>
        <taxon>Hemiptera</taxon>
        <taxon>Sternorrhyncha</taxon>
        <taxon>Coccoidea</taxon>
        <taxon>Coccidae</taxon>
        <taxon>Parthenolecanium</taxon>
    </lineage>
</organism>
<gene>
    <name evidence="2" type="ORF">V9T40_014678</name>
</gene>
<feature type="compositionally biased region" description="Basic and acidic residues" evidence="1">
    <location>
        <begin position="69"/>
        <end position="82"/>
    </location>
</feature>
<feature type="region of interest" description="Disordered" evidence="1">
    <location>
        <begin position="51"/>
        <end position="82"/>
    </location>
</feature>
<reference evidence="2 3" key="1">
    <citation type="submission" date="2024-03" db="EMBL/GenBank/DDBJ databases">
        <title>Adaptation during the transition from Ophiocordyceps entomopathogen to insect associate is accompanied by gene loss and intensified selection.</title>
        <authorList>
            <person name="Ward C.M."/>
            <person name="Onetto C.A."/>
            <person name="Borneman A.R."/>
        </authorList>
    </citation>
    <scope>NUCLEOTIDE SEQUENCE [LARGE SCALE GENOMIC DNA]</scope>
    <source>
        <strain evidence="2">AWRI1</strain>
        <tissue evidence="2">Single Adult Female</tissue>
    </source>
</reference>
<dbReference type="Proteomes" id="UP001367676">
    <property type="component" value="Unassembled WGS sequence"/>
</dbReference>